<dbReference type="AlphaFoldDB" id="A0A2V2NCZ6"/>
<dbReference type="PROSITE" id="PS50123">
    <property type="entry name" value="CHER"/>
    <property type="match status" value="1"/>
</dbReference>
<comment type="caution">
    <text evidence="2">The sequence shown here is derived from an EMBL/GenBank/DDBJ whole genome shotgun (WGS) entry which is preliminary data.</text>
</comment>
<reference evidence="2 3" key="1">
    <citation type="submission" date="2018-05" db="EMBL/GenBank/DDBJ databases">
        <title>Draft genome of Methanospirillum lacunae Ki8-1.</title>
        <authorList>
            <person name="Dueholm M.S."/>
            <person name="Nielsen P.H."/>
            <person name="Bakmann L.F."/>
            <person name="Otzen D.E."/>
        </authorList>
    </citation>
    <scope>NUCLEOTIDE SEQUENCE [LARGE SCALE GENOMIC DNA]</scope>
    <source>
        <strain evidence="2 3">Ki8-1</strain>
    </source>
</reference>
<dbReference type="SMART" id="SM00138">
    <property type="entry name" value="MeTrc"/>
    <property type="match status" value="1"/>
</dbReference>
<dbReference type="InterPro" id="IPR029063">
    <property type="entry name" value="SAM-dependent_MTases_sf"/>
</dbReference>
<gene>
    <name evidence="2" type="ORF">DK846_03495</name>
</gene>
<dbReference type="Proteomes" id="UP000245657">
    <property type="component" value="Unassembled WGS sequence"/>
</dbReference>
<dbReference type="EMBL" id="QGMY01000002">
    <property type="protein sequence ID" value="PWR74227.1"/>
    <property type="molecule type" value="Genomic_DNA"/>
</dbReference>
<dbReference type="SUPFAM" id="SSF53335">
    <property type="entry name" value="S-adenosyl-L-methionine-dependent methyltransferases"/>
    <property type="match status" value="1"/>
</dbReference>
<sequence>MGFTFFYRDEQTLSTAIDLFIPHIQNRTHINIWSAGCSLGQEPYTFAIMLRERMGPFQYRNVKIFATDIDEYDQFGPIITTGIYPQEDIARIPPDIQEKYFLKTPDIPGNVQVIEEIRHAVEFCKHDLLSLIPIKKGLQLIICKNVLLHFSEDQQQALWQMFWESLDEDGYLLHEQTQRIGEKFTNLFEQPVSNAQIYRKRKIDDY</sequence>
<organism evidence="2 3">
    <name type="scientific">Methanospirillum lacunae</name>
    <dbReference type="NCBI Taxonomy" id="668570"/>
    <lineage>
        <taxon>Archaea</taxon>
        <taxon>Methanobacteriati</taxon>
        <taxon>Methanobacteriota</taxon>
        <taxon>Stenosarchaea group</taxon>
        <taxon>Methanomicrobia</taxon>
        <taxon>Methanomicrobiales</taxon>
        <taxon>Methanospirillaceae</taxon>
        <taxon>Methanospirillum</taxon>
    </lineage>
</organism>
<accession>A0A2V2NCZ6</accession>
<name>A0A2V2NCZ6_9EURY</name>
<dbReference type="InterPro" id="IPR050903">
    <property type="entry name" value="Bact_Chemotaxis_MeTrfase"/>
</dbReference>
<dbReference type="Pfam" id="PF01739">
    <property type="entry name" value="CheR"/>
    <property type="match status" value="1"/>
</dbReference>
<dbReference type="PANTHER" id="PTHR24422">
    <property type="entry name" value="CHEMOTAXIS PROTEIN METHYLTRANSFERASE"/>
    <property type="match status" value="1"/>
</dbReference>
<feature type="domain" description="CheR-type methyltransferase" evidence="1">
    <location>
        <begin position="1"/>
        <end position="201"/>
    </location>
</feature>
<dbReference type="GO" id="GO:0008757">
    <property type="term" value="F:S-adenosylmethionine-dependent methyltransferase activity"/>
    <property type="evidence" value="ECO:0007669"/>
    <property type="project" value="InterPro"/>
</dbReference>
<dbReference type="Gene3D" id="3.40.50.150">
    <property type="entry name" value="Vaccinia Virus protein VP39"/>
    <property type="match status" value="1"/>
</dbReference>
<dbReference type="RefSeq" id="WP_109967506.1">
    <property type="nucleotide sequence ID" value="NZ_CP176093.1"/>
</dbReference>
<evidence type="ECO:0000313" key="3">
    <source>
        <dbReference type="Proteomes" id="UP000245657"/>
    </source>
</evidence>
<dbReference type="PRINTS" id="PR00996">
    <property type="entry name" value="CHERMTFRASE"/>
</dbReference>
<dbReference type="OrthoDB" id="10657at2157"/>
<protein>
    <submittedName>
        <fullName evidence="2">Chemotaxis protein CheR</fullName>
    </submittedName>
</protein>
<evidence type="ECO:0000313" key="2">
    <source>
        <dbReference type="EMBL" id="PWR74227.1"/>
    </source>
</evidence>
<dbReference type="GeneID" id="97549604"/>
<proteinExistence type="predicted"/>
<dbReference type="PANTHER" id="PTHR24422:SF10">
    <property type="entry name" value="CHEMOTAXIS PROTEIN METHYLTRANSFERASE 2"/>
    <property type="match status" value="1"/>
</dbReference>
<dbReference type="InterPro" id="IPR000780">
    <property type="entry name" value="CheR_MeTrfase"/>
</dbReference>
<evidence type="ECO:0000259" key="1">
    <source>
        <dbReference type="PROSITE" id="PS50123"/>
    </source>
</evidence>
<dbReference type="InterPro" id="IPR022642">
    <property type="entry name" value="CheR_C"/>
</dbReference>
<keyword evidence="3" id="KW-1185">Reference proteome</keyword>